<keyword evidence="3" id="KW-1185">Reference proteome</keyword>
<dbReference type="InParanoid" id="A0A077ZTM8"/>
<evidence type="ECO:0000313" key="2">
    <source>
        <dbReference type="EMBL" id="CDW73252.1"/>
    </source>
</evidence>
<keyword evidence="1" id="KW-0472">Membrane</keyword>
<protein>
    <submittedName>
        <fullName evidence="2">Uncharacterized protein</fullName>
    </submittedName>
</protein>
<reference evidence="2 3" key="1">
    <citation type="submission" date="2014-06" db="EMBL/GenBank/DDBJ databases">
        <authorList>
            <person name="Swart Estienne"/>
        </authorList>
    </citation>
    <scope>NUCLEOTIDE SEQUENCE [LARGE SCALE GENOMIC DNA]</scope>
    <source>
        <strain evidence="2 3">130c</strain>
    </source>
</reference>
<accession>A0A077ZTM8</accession>
<keyword evidence="1" id="KW-1133">Transmembrane helix</keyword>
<proteinExistence type="predicted"/>
<dbReference type="Proteomes" id="UP000039865">
    <property type="component" value="Unassembled WGS sequence"/>
</dbReference>
<gene>
    <name evidence="2" type="primary">Contig1978.g2140</name>
    <name evidence="2" type="ORF">STYLEM_2228</name>
</gene>
<evidence type="ECO:0000313" key="3">
    <source>
        <dbReference type="Proteomes" id="UP000039865"/>
    </source>
</evidence>
<dbReference type="OrthoDB" id="323061at2759"/>
<keyword evidence="1" id="KW-0812">Transmembrane</keyword>
<sequence>MGFPNFRETDVLMRIHEGVYTSPKKPSMRPQNFDKNQRMLIYDNTNYFLEDKPGFLLNILTFTSMAATFHMGFYLALPFYYWITPSIISGIGSFLLVSAWYEKSISIAQIHLIQNEKNFEFTDNAAIVLANGKEIQCKISELKLIDHDESNVKLSIKENKKIFILSVDPENQSQYINLQFTFAALNIHTQGIFICENPKRLKQTEQKK</sequence>
<dbReference type="AlphaFoldDB" id="A0A077ZTM8"/>
<dbReference type="EMBL" id="CCKQ01002166">
    <property type="protein sequence ID" value="CDW73252.1"/>
    <property type="molecule type" value="Genomic_DNA"/>
</dbReference>
<feature type="transmembrane region" description="Helical" evidence="1">
    <location>
        <begin position="79"/>
        <end position="101"/>
    </location>
</feature>
<evidence type="ECO:0000256" key="1">
    <source>
        <dbReference type="SAM" id="Phobius"/>
    </source>
</evidence>
<name>A0A077ZTM8_STYLE</name>
<feature type="transmembrane region" description="Helical" evidence="1">
    <location>
        <begin position="55"/>
        <end position="73"/>
    </location>
</feature>
<organism evidence="2 3">
    <name type="scientific">Stylonychia lemnae</name>
    <name type="common">Ciliate</name>
    <dbReference type="NCBI Taxonomy" id="5949"/>
    <lineage>
        <taxon>Eukaryota</taxon>
        <taxon>Sar</taxon>
        <taxon>Alveolata</taxon>
        <taxon>Ciliophora</taxon>
        <taxon>Intramacronucleata</taxon>
        <taxon>Spirotrichea</taxon>
        <taxon>Stichotrichia</taxon>
        <taxon>Sporadotrichida</taxon>
        <taxon>Oxytrichidae</taxon>
        <taxon>Stylonychinae</taxon>
        <taxon>Stylonychia</taxon>
    </lineage>
</organism>